<sequence length="141" mass="15543">RQKLEKVPRLPLDILDAAMAQRARDYLRRVGYNGPTALSCNDTKLHPVLHLYWHKQEQTYLLVGGCDGPIPVANPDELSAMLNSICLWCLQIPLPHIPPLILGAKPIPNTLSVPNLHAMLKAILDALAGQDIYISSYACDG</sequence>
<evidence type="ECO:0000313" key="1">
    <source>
        <dbReference type="EMBL" id="KZT66512.1"/>
    </source>
</evidence>
<evidence type="ECO:0000313" key="2">
    <source>
        <dbReference type="Proteomes" id="UP000076727"/>
    </source>
</evidence>
<gene>
    <name evidence="1" type="ORF">DAEQUDRAFT_653688</name>
</gene>
<accession>A0A165N4S2</accession>
<keyword evidence="2" id="KW-1185">Reference proteome</keyword>
<proteinExistence type="predicted"/>
<feature type="non-terminal residue" evidence="1">
    <location>
        <position position="141"/>
    </location>
</feature>
<dbReference type="EMBL" id="KV429088">
    <property type="protein sequence ID" value="KZT66512.1"/>
    <property type="molecule type" value="Genomic_DNA"/>
</dbReference>
<organism evidence="1 2">
    <name type="scientific">Daedalea quercina L-15889</name>
    <dbReference type="NCBI Taxonomy" id="1314783"/>
    <lineage>
        <taxon>Eukaryota</taxon>
        <taxon>Fungi</taxon>
        <taxon>Dikarya</taxon>
        <taxon>Basidiomycota</taxon>
        <taxon>Agaricomycotina</taxon>
        <taxon>Agaricomycetes</taxon>
        <taxon>Polyporales</taxon>
        <taxon>Fomitopsis</taxon>
    </lineage>
</organism>
<dbReference type="STRING" id="1314783.A0A165N4S2"/>
<dbReference type="Proteomes" id="UP000076727">
    <property type="component" value="Unassembled WGS sequence"/>
</dbReference>
<feature type="non-terminal residue" evidence="1">
    <location>
        <position position="1"/>
    </location>
</feature>
<dbReference type="AlphaFoldDB" id="A0A165N4S2"/>
<protein>
    <submittedName>
        <fullName evidence="1">Uncharacterized protein</fullName>
    </submittedName>
</protein>
<name>A0A165N4S2_9APHY</name>
<dbReference type="OrthoDB" id="2799995at2759"/>
<reference evidence="1 2" key="1">
    <citation type="journal article" date="2016" name="Mol. Biol. Evol.">
        <title>Comparative Genomics of Early-Diverging Mushroom-Forming Fungi Provides Insights into the Origins of Lignocellulose Decay Capabilities.</title>
        <authorList>
            <person name="Nagy L.G."/>
            <person name="Riley R."/>
            <person name="Tritt A."/>
            <person name="Adam C."/>
            <person name="Daum C."/>
            <person name="Floudas D."/>
            <person name="Sun H."/>
            <person name="Yadav J.S."/>
            <person name="Pangilinan J."/>
            <person name="Larsson K.H."/>
            <person name="Matsuura K."/>
            <person name="Barry K."/>
            <person name="Labutti K."/>
            <person name="Kuo R."/>
            <person name="Ohm R.A."/>
            <person name="Bhattacharya S.S."/>
            <person name="Shirouzu T."/>
            <person name="Yoshinaga Y."/>
            <person name="Martin F.M."/>
            <person name="Grigoriev I.V."/>
            <person name="Hibbett D.S."/>
        </authorList>
    </citation>
    <scope>NUCLEOTIDE SEQUENCE [LARGE SCALE GENOMIC DNA]</scope>
    <source>
        <strain evidence="1 2">L-15889</strain>
    </source>
</reference>